<sequence length="268" mass="30866">SINSANFFIDPTDYPNGESIESLMGNFIRIFTSRVEIMVNKDRQKTFKGVLKTLIDRHKVNPLAIFKFLRHCMSVERCLVGHFSGNAAFISDDLGWADVGDIVKQFTLLAESAERSRQILQSMDAQMQQIHISRAFQEIYFNPEENEMPELVNEHNRVQIDIPVMAQNILSTFTLLQQNMTTTMTYLDFLCEKVLNDKLNQWKCQQQGADWGSFNEGLDTIQLWCEDLGSVILNFRSQLNSIESFEQNISFYTPIGSEERLSNLNKLD</sequence>
<dbReference type="GO" id="GO:0006355">
    <property type="term" value="P:regulation of DNA-templated transcription"/>
    <property type="evidence" value="ECO:0007669"/>
    <property type="project" value="InterPro"/>
</dbReference>
<dbReference type="AlphaFoldDB" id="A0A8J2L8T4"/>
<proteinExistence type="predicted"/>
<dbReference type="EMBL" id="CAJVCH010554237">
    <property type="protein sequence ID" value="CAG7830095.1"/>
    <property type="molecule type" value="Genomic_DNA"/>
</dbReference>
<gene>
    <name evidence="2" type="ORF">AFUS01_LOCUS39921</name>
</gene>
<comment type="caution">
    <text evidence="2">The sequence shown here is derived from an EMBL/GenBank/DDBJ whole genome shotgun (WGS) entry which is preliminary data.</text>
</comment>
<reference evidence="2" key="1">
    <citation type="submission" date="2021-06" db="EMBL/GenBank/DDBJ databases">
        <authorList>
            <person name="Hodson N. C."/>
            <person name="Mongue J. A."/>
            <person name="Jaron S. K."/>
        </authorList>
    </citation>
    <scope>NUCLEOTIDE SEQUENCE</scope>
</reference>
<dbReference type="Proteomes" id="UP000708208">
    <property type="component" value="Unassembled WGS sequence"/>
</dbReference>
<organism evidence="2 3">
    <name type="scientific">Allacma fusca</name>
    <dbReference type="NCBI Taxonomy" id="39272"/>
    <lineage>
        <taxon>Eukaryota</taxon>
        <taxon>Metazoa</taxon>
        <taxon>Ecdysozoa</taxon>
        <taxon>Arthropoda</taxon>
        <taxon>Hexapoda</taxon>
        <taxon>Collembola</taxon>
        <taxon>Symphypleona</taxon>
        <taxon>Sminthuridae</taxon>
        <taxon>Allacma</taxon>
    </lineage>
</organism>
<dbReference type="InterPro" id="IPR013800">
    <property type="entry name" value="STAT_TF_alpha"/>
</dbReference>
<evidence type="ECO:0000313" key="3">
    <source>
        <dbReference type="Proteomes" id="UP000708208"/>
    </source>
</evidence>
<name>A0A8J2L8T4_9HEXA</name>
<dbReference type="GO" id="GO:0007165">
    <property type="term" value="P:signal transduction"/>
    <property type="evidence" value="ECO:0007669"/>
    <property type="project" value="InterPro"/>
</dbReference>
<dbReference type="Pfam" id="PF01017">
    <property type="entry name" value="STAT_alpha"/>
    <property type="match status" value="1"/>
</dbReference>
<protein>
    <recommendedName>
        <fullName evidence="1">STAT transcription factor all-alpha domain-containing protein</fullName>
    </recommendedName>
</protein>
<evidence type="ECO:0000313" key="2">
    <source>
        <dbReference type="EMBL" id="CAG7830095.1"/>
    </source>
</evidence>
<keyword evidence="3" id="KW-1185">Reference proteome</keyword>
<evidence type="ECO:0000259" key="1">
    <source>
        <dbReference type="Pfam" id="PF01017"/>
    </source>
</evidence>
<feature type="non-terminal residue" evidence="2">
    <location>
        <position position="1"/>
    </location>
</feature>
<accession>A0A8J2L8T4</accession>
<feature type="domain" description="STAT transcription factor all-alpha" evidence="1">
    <location>
        <begin position="149"/>
        <end position="264"/>
    </location>
</feature>